<accession>A0A164MVV3</accession>
<comment type="caution">
    <text evidence="1">The sequence shown here is derived from an EMBL/GenBank/DDBJ whole genome shotgun (WGS) entry which is preliminary data.</text>
</comment>
<protein>
    <submittedName>
        <fullName evidence="1">Uncharacterized protein</fullName>
    </submittedName>
</protein>
<name>A0A164MVV3_9CRUS</name>
<gene>
    <name evidence="1" type="ORF">APZ42_031419</name>
</gene>
<sequence>MLTISLMTGKLFLSKIYQLISAHGQILNRKDLPSLLLGTGLNLTMTKRFLFICAVPPHCGDPKEMLENRFSRILRDFDNATICKGVLEEKFGGIKYCAGALFEKEDCMRSTAEETNCRVIARKTYPECYCQGIMDLLILPFTE</sequence>
<proteinExistence type="predicted"/>
<dbReference type="AlphaFoldDB" id="A0A164MVV3"/>
<dbReference type="EMBL" id="LRGB01002937">
    <property type="protein sequence ID" value="KZS05410.1"/>
    <property type="molecule type" value="Genomic_DNA"/>
</dbReference>
<evidence type="ECO:0000313" key="1">
    <source>
        <dbReference type="EMBL" id="KZS05410.1"/>
    </source>
</evidence>
<reference evidence="1 2" key="1">
    <citation type="submission" date="2016-03" db="EMBL/GenBank/DDBJ databases">
        <title>EvidentialGene: Evidence-directed Construction of Genes on Genomes.</title>
        <authorList>
            <person name="Gilbert D.G."/>
            <person name="Choi J.-H."/>
            <person name="Mockaitis K."/>
            <person name="Colbourne J."/>
            <person name="Pfrender M."/>
        </authorList>
    </citation>
    <scope>NUCLEOTIDE SEQUENCE [LARGE SCALE GENOMIC DNA]</scope>
    <source>
        <strain evidence="1 2">Xinb3</strain>
        <tissue evidence="1">Complete organism</tissue>
    </source>
</reference>
<dbReference type="Proteomes" id="UP000076858">
    <property type="component" value="Unassembled WGS sequence"/>
</dbReference>
<organism evidence="1 2">
    <name type="scientific">Daphnia magna</name>
    <dbReference type="NCBI Taxonomy" id="35525"/>
    <lineage>
        <taxon>Eukaryota</taxon>
        <taxon>Metazoa</taxon>
        <taxon>Ecdysozoa</taxon>
        <taxon>Arthropoda</taxon>
        <taxon>Crustacea</taxon>
        <taxon>Branchiopoda</taxon>
        <taxon>Diplostraca</taxon>
        <taxon>Cladocera</taxon>
        <taxon>Anomopoda</taxon>
        <taxon>Daphniidae</taxon>
        <taxon>Daphnia</taxon>
    </lineage>
</organism>
<keyword evidence="2" id="KW-1185">Reference proteome</keyword>
<evidence type="ECO:0000313" key="2">
    <source>
        <dbReference type="Proteomes" id="UP000076858"/>
    </source>
</evidence>